<evidence type="ECO:0000313" key="13">
    <source>
        <dbReference type="EMBL" id="GAA3185058.1"/>
    </source>
</evidence>
<evidence type="ECO:0000256" key="7">
    <source>
        <dbReference type="ARBA" id="ARBA00023012"/>
    </source>
</evidence>
<feature type="compositionally biased region" description="Low complexity" evidence="9">
    <location>
        <begin position="221"/>
        <end position="252"/>
    </location>
</feature>
<keyword evidence="7" id="KW-0902">Two-component regulatory system</keyword>
<feature type="modified residue" description="Phosphohistidine" evidence="8">
    <location>
        <position position="47"/>
    </location>
</feature>
<organism evidence="13 14">
    <name type="scientific">Blastococcus jejuensis</name>
    <dbReference type="NCBI Taxonomy" id="351224"/>
    <lineage>
        <taxon>Bacteria</taxon>
        <taxon>Bacillati</taxon>
        <taxon>Actinomycetota</taxon>
        <taxon>Actinomycetes</taxon>
        <taxon>Geodermatophilales</taxon>
        <taxon>Geodermatophilaceae</taxon>
        <taxon>Blastococcus</taxon>
    </lineage>
</organism>
<dbReference type="SMART" id="SM00260">
    <property type="entry name" value="CheW"/>
    <property type="match status" value="2"/>
</dbReference>
<feature type="region of interest" description="Disordered" evidence="9">
    <location>
        <begin position="131"/>
        <end position="199"/>
    </location>
</feature>
<dbReference type="SUPFAM" id="SSF50341">
    <property type="entry name" value="CheW-like"/>
    <property type="match status" value="2"/>
</dbReference>
<evidence type="ECO:0000256" key="6">
    <source>
        <dbReference type="ARBA" id="ARBA00022777"/>
    </source>
</evidence>
<evidence type="ECO:0000259" key="12">
    <source>
        <dbReference type="PROSITE" id="PS50894"/>
    </source>
</evidence>
<evidence type="ECO:0000259" key="10">
    <source>
        <dbReference type="PROSITE" id="PS50109"/>
    </source>
</evidence>
<feature type="region of interest" description="Disordered" evidence="9">
    <location>
        <begin position="221"/>
        <end position="268"/>
    </location>
</feature>
<dbReference type="InterPro" id="IPR051315">
    <property type="entry name" value="Bact_Chemotaxis_CheA"/>
</dbReference>
<comment type="subcellular location">
    <subcellularLocation>
        <location evidence="2">Cell membrane</location>
    </subcellularLocation>
</comment>
<dbReference type="SUPFAM" id="SSF47384">
    <property type="entry name" value="Homodimeric domain of signal transducing histidine kinase"/>
    <property type="match status" value="1"/>
</dbReference>
<dbReference type="Pfam" id="PF02518">
    <property type="entry name" value="HATPase_c"/>
    <property type="match status" value="1"/>
</dbReference>
<dbReference type="SUPFAM" id="SSF47226">
    <property type="entry name" value="Histidine-containing phosphotransfer domain, HPT domain"/>
    <property type="match status" value="1"/>
</dbReference>
<dbReference type="SMART" id="SM00073">
    <property type="entry name" value="HPT"/>
    <property type="match status" value="1"/>
</dbReference>
<name>A0ABP6PPI1_9ACTN</name>
<dbReference type="InterPro" id="IPR036061">
    <property type="entry name" value="CheW-like_dom_sf"/>
</dbReference>
<dbReference type="CDD" id="cd16916">
    <property type="entry name" value="HATPase_CheA-like"/>
    <property type="match status" value="1"/>
</dbReference>
<dbReference type="InterPro" id="IPR037006">
    <property type="entry name" value="CheA-like_homodim_sf"/>
</dbReference>
<dbReference type="PROSITE" id="PS50894">
    <property type="entry name" value="HPT"/>
    <property type="match status" value="1"/>
</dbReference>
<dbReference type="InterPro" id="IPR008207">
    <property type="entry name" value="Sig_transdc_His_kin_Hpt_dom"/>
</dbReference>
<dbReference type="InterPro" id="IPR004105">
    <property type="entry name" value="CheA-like_dim"/>
</dbReference>
<dbReference type="CDD" id="cd00731">
    <property type="entry name" value="CheA_reg"/>
    <property type="match status" value="1"/>
</dbReference>
<feature type="compositionally biased region" description="Basic residues" evidence="9">
    <location>
        <begin position="175"/>
        <end position="190"/>
    </location>
</feature>
<dbReference type="InterPro" id="IPR002545">
    <property type="entry name" value="CheW-lke_dom"/>
</dbReference>
<evidence type="ECO:0000256" key="1">
    <source>
        <dbReference type="ARBA" id="ARBA00000085"/>
    </source>
</evidence>
<dbReference type="Gene3D" id="3.30.565.10">
    <property type="entry name" value="Histidine kinase-like ATPase, C-terminal domain"/>
    <property type="match status" value="1"/>
</dbReference>
<dbReference type="InterPro" id="IPR003594">
    <property type="entry name" value="HATPase_dom"/>
</dbReference>
<dbReference type="SUPFAM" id="SSF55874">
    <property type="entry name" value="ATPase domain of HSP90 chaperone/DNA topoisomerase II/histidine kinase"/>
    <property type="match status" value="1"/>
</dbReference>
<keyword evidence="5" id="KW-0808">Transferase</keyword>
<feature type="domain" description="Histidine kinase" evidence="10">
    <location>
        <begin position="282"/>
        <end position="526"/>
    </location>
</feature>
<comment type="catalytic activity">
    <reaction evidence="1">
        <text>ATP + protein L-histidine = ADP + protein N-phospho-L-histidine.</text>
        <dbReference type="EC" id="2.7.13.3"/>
    </reaction>
</comment>
<dbReference type="Proteomes" id="UP001499924">
    <property type="component" value="Unassembled WGS sequence"/>
</dbReference>
<dbReference type="SMART" id="SM01231">
    <property type="entry name" value="H-kinase_dim"/>
    <property type="match status" value="1"/>
</dbReference>
<dbReference type="Gene3D" id="1.20.120.160">
    <property type="entry name" value="HPT domain"/>
    <property type="match status" value="1"/>
</dbReference>
<dbReference type="CDD" id="cd00088">
    <property type="entry name" value="HPT"/>
    <property type="match status" value="1"/>
</dbReference>
<evidence type="ECO:0000256" key="4">
    <source>
        <dbReference type="ARBA" id="ARBA00022553"/>
    </source>
</evidence>
<proteinExistence type="predicted"/>
<dbReference type="PROSITE" id="PS50851">
    <property type="entry name" value="CHEW"/>
    <property type="match status" value="2"/>
</dbReference>
<evidence type="ECO:0000256" key="8">
    <source>
        <dbReference type="PROSITE-ProRule" id="PRU00110"/>
    </source>
</evidence>
<evidence type="ECO:0000256" key="9">
    <source>
        <dbReference type="SAM" id="MobiDB-lite"/>
    </source>
</evidence>
<dbReference type="Gene3D" id="1.10.287.560">
    <property type="entry name" value="Histidine kinase CheA-like, homodimeric domain"/>
    <property type="match status" value="1"/>
</dbReference>
<dbReference type="InterPro" id="IPR036890">
    <property type="entry name" value="HATPase_C_sf"/>
</dbReference>
<protein>
    <recommendedName>
        <fullName evidence="3">histidine kinase</fullName>
        <ecNumber evidence="3">2.7.13.3</ecNumber>
    </recommendedName>
</protein>
<feature type="domain" description="CheW-like" evidence="11">
    <location>
        <begin position="689"/>
        <end position="820"/>
    </location>
</feature>
<keyword evidence="14" id="KW-1185">Reference proteome</keyword>
<dbReference type="PANTHER" id="PTHR43395:SF1">
    <property type="entry name" value="CHEMOTAXIS PROTEIN CHEA"/>
    <property type="match status" value="1"/>
</dbReference>
<dbReference type="Pfam" id="PF01627">
    <property type="entry name" value="Hpt"/>
    <property type="match status" value="1"/>
</dbReference>
<dbReference type="PRINTS" id="PR00344">
    <property type="entry name" value="BCTRLSENSOR"/>
</dbReference>
<evidence type="ECO:0000256" key="2">
    <source>
        <dbReference type="ARBA" id="ARBA00004236"/>
    </source>
</evidence>
<dbReference type="EC" id="2.7.13.3" evidence="3"/>
<dbReference type="EMBL" id="BAAAVV010000021">
    <property type="protein sequence ID" value="GAA3185058.1"/>
    <property type="molecule type" value="Genomic_DNA"/>
</dbReference>
<keyword evidence="4 8" id="KW-0597">Phosphoprotein</keyword>
<feature type="domain" description="HPt" evidence="12">
    <location>
        <begin position="1"/>
        <end position="107"/>
    </location>
</feature>
<reference evidence="14" key="1">
    <citation type="journal article" date="2019" name="Int. J. Syst. Evol. Microbiol.">
        <title>The Global Catalogue of Microorganisms (GCM) 10K type strain sequencing project: providing services to taxonomists for standard genome sequencing and annotation.</title>
        <authorList>
            <consortium name="The Broad Institute Genomics Platform"/>
            <consortium name="The Broad Institute Genome Sequencing Center for Infectious Disease"/>
            <person name="Wu L."/>
            <person name="Ma J."/>
        </authorList>
    </citation>
    <scope>NUCLEOTIDE SEQUENCE [LARGE SCALE GENOMIC DNA]</scope>
    <source>
        <strain evidence="14">JCM 15614</strain>
    </source>
</reference>
<evidence type="ECO:0000313" key="14">
    <source>
        <dbReference type="Proteomes" id="UP001499924"/>
    </source>
</evidence>
<dbReference type="Gene3D" id="2.40.50.180">
    <property type="entry name" value="CheA-289, Domain 4"/>
    <property type="match status" value="1"/>
</dbReference>
<evidence type="ECO:0000256" key="3">
    <source>
        <dbReference type="ARBA" id="ARBA00012438"/>
    </source>
</evidence>
<accession>A0ABP6PPI1</accession>
<dbReference type="SMART" id="SM00387">
    <property type="entry name" value="HATPase_c"/>
    <property type="match status" value="1"/>
</dbReference>
<comment type="caution">
    <text evidence="13">The sequence shown here is derived from an EMBL/GenBank/DDBJ whole genome shotgun (WGS) entry which is preliminary data.</text>
</comment>
<dbReference type="InterPro" id="IPR005467">
    <property type="entry name" value="His_kinase_dom"/>
</dbReference>
<gene>
    <name evidence="13" type="ORF">GCM10010531_44090</name>
</gene>
<dbReference type="InterPro" id="IPR036641">
    <property type="entry name" value="HPT_dom_sf"/>
</dbReference>
<dbReference type="Pfam" id="PF02895">
    <property type="entry name" value="H-kinase_dim"/>
    <property type="match status" value="1"/>
</dbReference>
<sequence length="841" mass="89134">MDGLDDIVEEFLVESHENLDQLDTDLVALEQEPNSRERLSSIFRTIHTIKGTSGFLAFNRLEEVTHVGENMLSRLRDGELELTPTRTSVLLQMVDTVRSLLTSIEASGGEGPVDVSGVVASITAAMEDTPAAAAVPAPREAAEQAPAAKKAPAARKAPAKAPAKAAAKAPAAKAPARKAPARKAPARKAPARPAATAAPHPVEVEEVVDVIEVVEAAAPESAVAAPPESVPAAPESAVAAPPESVPAAPESAVDGEHGEGEPTPTVGADGQVRRAVADSTIRVDVDLLDELMLLVGELVLTRNQIVQNVARQTDTDLIRASQRLNLIASELQEGVMKTRMQPIDHIWSKLPRVVRDLGMQLKKSIRLDMEGRETELDKTLLEAVKDPLTHLVRNSVDHGIEMPEGRKAAGKPAEGVLTLRARHESGQVVVEVADDGAGIDPAKLGRKAVERGLITVAQLDKMSPADILQLIFLPGFSTAAAVTNVSGRGVGMDVVKTNIESIGGTIEVESEAGRGTVCRLRIPLTLAIVPALTVECAGDRYAIPQISLQELVSLDAEKAANSVEEVGGAQVYRLRGELLPLVRLTDVLGLTSERHDGHVVIAVLRSEGRRFGLVVDRVINTEEIVVKAVGGQMKAIGLYSGATVLGDGTVALILDVQALARRALRTETTERQDSQKAAAHAAAASETERQRMLLAAIGGGRRVAIPLDTVTRLEQVRADSVEKVGNREVVQYRGAILPIVRLDRHLGAYGETDREVLEVIVYADHGRSVAIVVEEILDIVDGEAAVRSDIDDLGLLGSAVLGDKVTELLDVRAAILAADPAFYSTPLSTVPESTPTALLEV</sequence>
<dbReference type="Pfam" id="PF01584">
    <property type="entry name" value="CheW"/>
    <property type="match status" value="2"/>
</dbReference>
<dbReference type="InterPro" id="IPR036097">
    <property type="entry name" value="HisK_dim/P_sf"/>
</dbReference>
<dbReference type="PROSITE" id="PS50109">
    <property type="entry name" value="HIS_KIN"/>
    <property type="match status" value="1"/>
</dbReference>
<keyword evidence="6" id="KW-0418">Kinase</keyword>
<feature type="compositionally biased region" description="Low complexity" evidence="9">
    <location>
        <begin position="131"/>
        <end position="174"/>
    </location>
</feature>
<feature type="domain" description="CheW-like" evidence="11">
    <location>
        <begin position="528"/>
        <end position="665"/>
    </location>
</feature>
<dbReference type="InterPro" id="IPR004358">
    <property type="entry name" value="Sig_transdc_His_kin-like_C"/>
</dbReference>
<dbReference type="Gene3D" id="2.30.30.40">
    <property type="entry name" value="SH3 Domains"/>
    <property type="match status" value="1"/>
</dbReference>
<evidence type="ECO:0000259" key="11">
    <source>
        <dbReference type="PROSITE" id="PS50851"/>
    </source>
</evidence>
<dbReference type="PANTHER" id="PTHR43395">
    <property type="entry name" value="SENSOR HISTIDINE KINASE CHEA"/>
    <property type="match status" value="1"/>
</dbReference>
<evidence type="ECO:0000256" key="5">
    <source>
        <dbReference type="ARBA" id="ARBA00022679"/>
    </source>
</evidence>
<dbReference type="RefSeq" id="WP_344691433.1">
    <property type="nucleotide sequence ID" value="NZ_BAAAVV010000021.1"/>
</dbReference>